<keyword evidence="1" id="KW-0472">Membrane</keyword>
<feature type="transmembrane region" description="Helical" evidence="1">
    <location>
        <begin position="310"/>
        <end position="329"/>
    </location>
</feature>
<feature type="transmembrane region" description="Helical" evidence="1">
    <location>
        <begin position="279"/>
        <end position="298"/>
    </location>
</feature>
<feature type="transmembrane region" description="Helical" evidence="1">
    <location>
        <begin position="103"/>
        <end position="127"/>
    </location>
</feature>
<feature type="transmembrane region" description="Helical" evidence="1">
    <location>
        <begin position="33"/>
        <end position="54"/>
    </location>
</feature>
<evidence type="ECO:0000256" key="1">
    <source>
        <dbReference type="SAM" id="Phobius"/>
    </source>
</evidence>
<evidence type="ECO:0000313" key="2">
    <source>
        <dbReference type="EMBL" id="CUU39432.1"/>
    </source>
</evidence>
<reference evidence="2" key="2">
    <citation type="submission" date="2015-11" db="EMBL/GenBank/DDBJ databases">
        <authorList>
            <person name="Zhang Y."/>
            <person name="Guo Z."/>
        </authorList>
    </citation>
    <scope>NUCLEOTIDE SEQUENCE</scope>
    <source>
        <strain evidence="2">1</strain>
    </source>
</reference>
<dbReference type="GeneID" id="78150844"/>
<feature type="transmembrane region" description="Helical" evidence="1">
    <location>
        <begin position="365"/>
        <end position="387"/>
    </location>
</feature>
<dbReference type="Proteomes" id="UP000029925">
    <property type="component" value="Unassembled WGS sequence"/>
</dbReference>
<evidence type="ECO:0000313" key="3">
    <source>
        <dbReference type="EMBL" id="TLD79460.1"/>
    </source>
</evidence>
<keyword evidence="1" id="KW-1133">Transmembrane helix</keyword>
<sequence>MERNIQTPNTYKLAGGGIKYLLSHTFTPHSHKYTFFFFAFLSLYCIGIVCYSRYTYNLDDIWMWLKIYESQPIFNGYTPSSGRFFPLASLDLNLIAIFSHNPYMFFAFNALIVFAVGLLLWILFALVLQERHYTLRVVLLLCIFLHPGFITIMLGICYPERLQVLFLSLFVLSSIRFYQNTNIPSAIIGFISANLALYYKEPTFLMIGSVGLLMLIDSLKHKKGTKAYAYYGALLASALLFLVLYALLIMPNIEKTYARGIFLSAHEELLHTLKGLFNFMLNDSLLLLLLPSLLLYRIYRFIVKSDRYHIFWDSLLLGGFLYACAFIKLKLFESYYLIPIYFVSLVGMLYFLYQLHYIRFKIFKILSIVCVILICINTLPAGIYSYISLKSEGVKFHNALAFVADKAKKRAESHQTLNIYFEGNGRGENYATWYWGYFAKYLEIIYHTHNVDIKIKDENSPTLWEKMRLWGYDPYSTISAYNSDAITTPQSGDLIILNSSTIYNANTEYIENLAQQYRLIYTSSAFGIPYIAIKPLLKAFFANSQTLKDVTLGNQNLFRLPLRDYIFEVP</sequence>
<dbReference type="KEGG" id="hty:BN2458_PEG0546"/>
<evidence type="ECO:0000313" key="5">
    <source>
        <dbReference type="Proteomes" id="UP000064525"/>
    </source>
</evidence>
<dbReference type="Proteomes" id="UP000064525">
    <property type="component" value="Chromosome I"/>
</dbReference>
<name>A0A099UDT2_9HELI</name>
<dbReference type="EMBL" id="JRPF02000001">
    <property type="protein sequence ID" value="TLD79460.1"/>
    <property type="molecule type" value="Genomic_DNA"/>
</dbReference>
<dbReference type="RefSeq" id="WP_034342897.1">
    <property type="nucleotide sequence ID" value="NZ_JRPF02000001.1"/>
</dbReference>
<dbReference type="PATRIC" id="fig|76936.10.peg.533"/>
<dbReference type="EMBL" id="LN907858">
    <property type="protein sequence ID" value="CUU39432.1"/>
    <property type="molecule type" value="Genomic_DNA"/>
</dbReference>
<dbReference type="AlphaFoldDB" id="A0A099UDT2"/>
<evidence type="ECO:0008006" key="6">
    <source>
        <dbReference type="Google" id="ProtNLM"/>
    </source>
</evidence>
<proteinExistence type="predicted"/>
<feature type="transmembrane region" description="Helical" evidence="1">
    <location>
        <begin position="228"/>
        <end position="250"/>
    </location>
</feature>
<organism evidence="2 5">
    <name type="scientific">Helicobacter typhlonius</name>
    <dbReference type="NCBI Taxonomy" id="76936"/>
    <lineage>
        <taxon>Bacteria</taxon>
        <taxon>Pseudomonadati</taxon>
        <taxon>Campylobacterota</taxon>
        <taxon>Epsilonproteobacteria</taxon>
        <taxon>Campylobacterales</taxon>
        <taxon>Helicobacteraceae</taxon>
        <taxon>Helicobacter</taxon>
    </lineage>
</organism>
<accession>A0A099UDT2</accession>
<keyword evidence="4" id="KW-1185">Reference proteome</keyword>
<gene>
    <name evidence="2" type="ORF">BN2458_PEG0546</name>
    <name evidence="3" type="ORF">LS75_000525</name>
</gene>
<dbReference type="SUPFAM" id="SSF53706">
    <property type="entry name" value="Formate dehydrogenase/DMSO reductase, domains 1-3"/>
    <property type="match status" value="1"/>
</dbReference>
<dbReference type="OrthoDB" id="5318859at2"/>
<evidence type="ECO:0000313" key="4">
    <source>
        <dbReference type="Proteomes" id="UP000029925"/>
    </source>
</evidence>
<protein>
    <recommendedName>
        <fullName evidence="6">Glycosyltransferase RgtA/B/C/D-like domain-containing protein</fullName>
    </recommendedName>
</protein>
<feature type="transmembrane region" description="Helical" evidence="1">
    <location>
        <begin position="133"/>
        <end position="155"/>
    </location>
</feature>
<keyword evidence="1" id="KW-0812">Transmembrane</keyword>
<feature type="transmembrane region" description="Helical" evidence="1">
    <location>
        <begin position="335"/>
        <end position="353"/>
    </location>
</feature>
<reference evidence="3 4" key="1">
    <citation type="journal article" date="2014" name="Genome Announc.">
        <title>Draft genome sequences of eight enterohepatic helicobacter species isolated from both laboratory and wild rodents.</title>
        <authorList>
            <person name="Sheh A."/>
            <person name="Shen Z."/>
            <person name="Fox J.G."/>
        </authorList>
    </citation>
    <scope>NUCLEOTIDE SEQUENCE [LARGE SCALE GENOMIC DNA]</scope>
    <source>
        <strain evidence="3 4">MIT 98-6810</strain>
    </source>
</reference>
<reference evidence="5" key="3">
    <citation type="submission" date="2015-11" db="EMBL/GenBank/DDBJ databases">
        <authorList>
            <person name="Anvar S.Y."/>
        </authorList>
    </citation>
    <scope>NUCLEOTIDE SEQUENCE [LARGE SCALE GENOMIC DNA]</scope>
</reference>